<dbReference type="InterPro" id="IPR036271">
    <property type="entry name" value="Tet_transcr_reg_TetR-rel_C_sf"/>
</dbReference>
<dbReference type="SUPFAM" id="SSF46689">
    <property type="entry name" value="Homeodomain-like"/>
    <property type="match status" value="1"/>
</dbReference>
<feature type="DNA-binding region" description="H-T-H motif" evidence="2">
    <location>
        <begin position="43"/>
        <end position="62"/>
    </location>
</feature>
<dbReference type="Proteomes" id="UP000320806">
    <property type="component" value="Unassembled WGS sequence"/>
</dbReference>
<dbReference type="OrthoDB" id="3210235at2"/>
<feature type="domain" description="HTH tetR-type" evidence="4">
    <location>
        <begin position="20"/>
        <end position="80"/>
    </location>
</feature>
<dbReference type="Gene3D" id="1.10.10.60">
    <property type="entry name" value="Homeodomain-like"/>
    <property type="match status" value="1"/>
</dbReference>
<dbReference type="PANTHER" id="PTHR30055">
    <property type="entry name" value="HTH-TYPE TRANSCRIPTIONAL REGULATOR RUTR"/>
    <property type="match status" value="1"/>
</dbReference>
<dbReference type="InterPro" id="IPR009057">
    <property type="entry name" value="Homeodomain-like_sf"/>
</dbReference>
<evidence type="ECO:0000256" key="2">
    <source>
        <dbReference type="PROSITE-ProRule" id="PRU00335"/>
    </source>
</evidence>
<dbReference type="InterPro" id="IPR050109">
    <property type="entry name" value="HTH-type_TetR-like_transc_reg"/>
</dbReference>
<evidence type="ECO:0000256" key="1">
    <source>
        <dbReference type="ARBA" id="ARBA00023125"/>
    </source>
</evidence>
<keyword evidence="6" id="KW-1185">Reference proteome</keyword>
<name>A0A542EES7_9MICO</name>
<dbReference type="AlphaFoldDB" id="A0A542EES7"/>
<dbReference type="Pfam" id="PF00440">
    <property type="entry name" value="TetR_N"/>
    <property type="match status" value="1"/>
</dbReference>
<protein>
    <submittedName>
        <fullName evidence="5">TetR family transcriptional regulator</fullName>
    </submittedName>
</protein>
<organism evidence="5 6">
    <name type="scientific">Yimella lutea</name>
    <dbReference type="NCBI Taxonomy" id="587872"/>
    <lineage>
        <taxon>Bacteria</taxon>
        <taxon>Bacillati</taxon>
        <taxon>Actinomycetota</taxon>
        <taxon>Actinomycetes</taxon>
        <taxon>Micrococcales</taxon>
        <taxon>Dermacoccaceae</taxon>
        <taxon>Yimella</taxon>
    </lineage>
</organism>
<sequence length="202" mass="22011">MVDAEADQVSRRTGRRSAGSSAKDDILDAARELFSTNGFDRTTLRRVADEAEVDVALISHYFGNKRGLFVAAVEFPSDPAVVLEPVRTCPIDELAATALRQILTVWASPAGPSIVARFRQALINGEDELVRGLLTGVILAPIRERLDDHRAVELRLTLFASQIAGLLVTRQILGLPAVRDAEIDELVDAVAPNLQRYLTGEL</sequence>
<dbReference type="InterPro" id="IPR041678">
    <property type="entry name" value="TetR_C_16"/>
</dbReference>
<dbReference type="Pfam" id="PF17920">
    <property type="entry name" value="TetR_C_16"/>
    <property type="match status" value="1"/>
</dbReference>
<evidence type="ECO:0000259" key="4">
    <source>
        <dbReference type="PROSITE" id="PS50977"/>
    </source>
</evidence>
<dbReference type="GO" id="GO:0000976">
    <property type="term" value="F:transcription cis-regulatory region binding"/>
    <property type="evidence" value="ECO:0007669"/>
    <property type="project" value="TreeGrafter"/>
</dbReference>
<feature type="region of interest" description="Disordered" evidence="3">
    <location>
        <begin position="1"/>
        <end position="23"/>
    </location>
</feature>
<dbReference type="GO" id="GO:0003700">
    <property type="term" value="F:DNA-binding transcription factor activity"/>
    <property type="evidence" value="ECO:0007669"/>
    <property type="project" value="TreeGrafter"/>
</dbReference>
<dbReference type="InterPro" id="IPR001647">
    <property type="entry name" value="HTH_TetR"/>
</dbReference>
<gene>
    <name evidence="5" type="ORF">FB459_1244</name>
</gene>
<dbReference type="PRINTS" id="PR00455">
    <property type="entry name" value="HTHTETR"/>
</dbReference>
<comment type="caution">
    <text evidence="5">The sequence shown here is derived from an EMBL/GenBank/DDBJ whole genome shotgun (WGS) entry which is preliminary data.</text>
</comment>
<dbReference type="PROSITE" id="PS50977">
    <property type="entry name" value="HTH_TETR_2"/>
    <property type="match status" value="1"/>
</dbReference>
<keyword evidence="1 2" id="KW-0238">DNA-binding</keyword>
<evidence type="ECO:0000313" key="5">
    <source>
        <dbReference type="EMBL" id="TQJ13810.1"/>
    </source>
</evidence>
<evidence type="ECO:0000313" key="6">
    <source>
        <dbReference type="Proteomes" id="UP000320806"/>
    </source>
</evidence>
<dbReference type="SUPFAM" id="SSF48498">
    <property type="entry name" value="Tetracyclin repressor-like, C-terminal domain"/>
    <property type="match status" value="1"/>
</dbReference>
<dbReference type="EMBL" id="VFMO01000001">
    <property type="protein sequence ID" value="TQJ13810.1"/>
    <property type="molecule type" value="Genomic_DNA"/>
</dbReference>
<reference evidence="5 6" key="1">
    <citation type="submission" date="2019-06" db="EMBL/GenBank/DDBJ databases">
        <title>Sequencing the genomes of 1000 actinobacteria strains.</title>
        <authorList>
            <person name="Klenk H.-P."/>
        </authorList>
    </citation>
    <scope>NUCLEOTIDE SEQUENCE [LARGE SCALE GENOMIC DNA]</scope>
    <source>
        <strain evidence="5 6">DSM 19828</strain>
    </source>
</reference>
<evidence type="ECO:0000256" key="3">
    <source>
        <dbReference type="SAM" id="MobiDB-lite"/>
    </source>
</evidence>
<dbReference type="Gene3D" id="1.10.357.10">
    <property type="entry name" value="Tetracycline Repressor, domain 2"/>
    <property type="match status" value="1"/>
</dbReference>
<proteinExistence type="predicted"/>
<dbReference type="PANTHER" id="PTHR30055:SF235">
    <property type="entry name" value="TRANSCRIPTIONAL REGULATORY PROTEIN"/>
    <property type="match status" value="1"/>
</dbReference>
<accession>A0A542EES7</accession>